<dbReference type="PANTHER" id="PTHR11439:SF499">
    <property type="entry name" value="PPC DOMAIN-CONTAINING PROTEIN"/>
    <property type="match status" value="1"/>
</dbReference>
<dbReference type="Proteomes" id="UP001140091">
    <property type="component" value="Unassembled WGS sequence"/>
</dbReference>
<dbReference type="EMBL" id="JANBPK010000898">
    <property type="protein sequence ID" value="KAJ2929095.1"/>
    <property type="molecule type" value="Genomic_DNA"/>
</dbReference>
<evidence type="ECO:0000313" key="2">
    <source>
        <dbReference type="Proteomes" id="UP001140091"/>
    </source>
</evidence>
<gene>
    <name evidence="1" type="ORF">H1R20_g8002</name>
</gene>
<sequence>MPSDMPDSKTGVLTDHMPYQDLTKAYQSLIGSYQYLASTYWPELSTAAMVLGHHSSKLEAKHMAAAKHVMRYLYGTKNYVLMFDPEKTIDDTVNSHIRAAAAFMDADWALDSTTRLSISGYAIYFMGSLVGWSSVRQRVIALSSTEAEYYAIVHAAKQVLWFRLFLMTSGIEIPGPFPMLIDNKSAIAQASSPAISARSKHIHIKYLFIKNYFGDGTLSPTWVSSSINVADNFTKLLSFPLFDRHRTALGIVPSP</sequence>
<organism evidence="1 2">
    <name type="scientific">Candolleomyces eurysporus</name>
    <dbReference type="NCBI Taxonomy" id="2828524"/>
    <lineage>
        <taxon>Eukaryota</taxon>
        <taxon>Fungi</taxon>
        <taxon>Dikarya</taxon>
        <taxon>Basidiomycota</taxon>
        <taxon>Agaricomycotina</taxon>
        <taxon>Agaricomycetes</taxon>
        <taxon>Agaricomycetidae</taxon>
        <taxon>Agaricales</taxon>
        <taxon>Agaricineae</taxon>
        <taxon>Psathyrellaceae</taxon>
        <taxon>Candolleomyces</taxon>
    </lineage>
</organism>
<protein>
    <submittedName>
        <fullName evidence="1">Uncharacterized protein</fullName>
    </submittedName>
</protein>
<proteinExistence type="predicted"/>
<reference evidence="1" key="1">
    <citation type="submission" date="2022-06" db="EMBL/GenBank/DDBJ databases">
        <title>Genome Sequence of Candolleomyces eurysporus.</title>
        <authorList>
            <person name="Buettner E."/>
        </authorList>
    </citation>
    <scope>NUCLEOTIDE SEQUENCE</scope>
    <source>
        <strain evidence="1">VTCC 930004</strain>
    </source>
</reference>
<evidence type="ECO:0000313" key="1">
    <source>
        <dbReference type="EMBL" id="KAJ2929095.1"/>
    </source>
</evidence>
<dbReference type="CDD" id="cd09272">
    <property type="entry name" value="RNase_HI_RT_Ty1"/>
    <property type="match status" value="1"/>
</dbReference>
<name>A0A9W8JDW3_9AGAR</name>
<dbReference type="PANTHER" id="PTHR11439">
    <property type="entry name" value="GAG-POL-RELATED RETROTRANSPOSON"/>
    <property type="match status" value="1"/>
</dbReference>
<accession>A0A9W8JDW3</accession>
<dbReference type="AlphaFoldDB" id="A0A9W8JDW3"/>
<keyword evidence="2" id="KW-1185">Reference proteome</keyword>
<feature type="non-terminal residue" evidence="1">
    <location>
        <position position="255"/>
    </location>
</feature>
<dbReference type="OrthoDB" id="413760at2759"/>
<comment type="caution">
    <text evidence="1">The sequence shown here is derived from an EMBL/GenBank/DDBJ whole genome shotgun (WGS) entry which is preliminary data.</text>
</comment>